<accession>A0ABQ4X9C5</accession>
<dbReference type="SUPFAM" id="SSF57756">
    <property type="entry name" value="Retrovirus zinc finger-like domains"/>
    <property type="match status" value="1"/>
</dbReference>
<gene>
    <name evidence="1" type="ORF">Tco_0656644</name>
</gene>
<comment type="caution">
    <text evidence="1">The sequence shown here is derived from an EMBL/GenBank/DDBJ whole genome shotgun (WGS) entry which is preliminary data.</text>
</comment>
<dbReference type="EMBL" id="BQNB010009320">
    <property type="protein sequence ID" value="GJS61860.1"/>
    <property type="molecule type" value="Genomic_DNA"/>
</dbReference>
<dbReference type="Proteomes" id="UP001151760">
    <property type="component" value="Unassembled WGS sequence"/>
</dbReference>
<dbReference type="InterPro" id="IPR036875">
    <property type="entry name" value="Znf_CCHC_sf"/>
</dbReference>
<sequence length="283" mass="32091">MLDKTNYSSWESRMLLYIKGKEHGKLLVDLVLNEPFQYRTLVVLGKENTLAMVREQTYTDLTDDEKICESVDIKATNIVLQGLPQDIYNLVNHNEHVKQIWDRVKLLIQGLVVPSFNPSDDPIASLNKAMAFLSTTFSSRFPQTNNQLRTSSNPRNQATIQDGRVTVQIVQGRQTQGVFNCYNYQEEGHIARQCTKPKRPKNSAWFKKKMLLTEALESGAYLDPDHLAFLADNWDTIILAQASHEIPTPAAFQTDAFDSDCDDAPTTKAVRMANLSFYDSNVI</sequence>
<dbReference type="Gene3D" id="4.10.60.10">
    <property type="entry name" value="Zinc finger, CCHC-type"/>
    <property type="match status" value="1"/>
</dbReference>
<reference evidence="1" key="1">
    <citation type="journal article" date="2022" name="Int. J. Mol. Sci.">
        <title>Draft Genome of Tanacetum Coccineum: Genomic Comparison of Closely Related Tanacetum-Family Plants.</title>
        <authorList>
            <person name="Yamashiro T."/>
            <person name="Shiraishi A."/>
            <person name="Nakayama K."/>
            <person name="Satake H."/>
        </authorList>
    </citation>
    <scope>NUCLEOTIDE SEQUENCE</scope>
</reference>
<organism evidence="1 2">
    <name type="scientific">Tanacetum coccineum</name>
    <dbReference type="NCBI Taxonomy" id="301880"/>
    <lineage>
        <taxon>Eukaryota</taxon>
        <taxon>Viridiplantae</taxon>
        <taxon>Streptophyta</taxon>
        <taxon>Embryophyta</taxon>
        <taxon>Tracheophyta</taxon>
        <taxon>Spermatophyta</taxon>
        <taxon>Magnoliopsida</taxon>
        <taxon>eudicotyledons</taxon>
        <taxon>Gunneridae</taxon>
        <taxon>Pentapetalae</taxon>
        <taxon>asterids</taxon>
        <taxon>campanulids</taxon>
        <taxon>Asterales</taxon>
        <taxon>Asteraceae</taxon>
        <taxon>Asteroideae</taxon>
        <taxon>Anthemideae</taxon>
        <taxon>Anthemidinae</taxon>
        <taxon>Tanacetum</taxon>
    </lineage>
</organism>
<evidence type="ECO:0000313" key="2">
    <source>
        <dbReference type="Proteomes" id="UP001151760"/>
    </source>
</evidence>
<proteinExistence type="predicted"/>
<keyword evidence="2" id="KW-1185">Reference proteome</keyword>
<name>A0ABQ4X9C5_9ASTR</name>
<protein>
    <submittedName>
        <fullName evidence="1">Retrovirus-related pol polyprotein from transposon TNT 1-94</fullName>
    </submittedName>
</protein>
<evidence type="ECO:0000313" key="1">
    <source>
        <dbReference type="EMBL" id="GJS61860.1"/>
    </source>
</evidence>
<reference evidence="1" key="2">
    <citation type="submission" date="2022-01" db="EMBL/GenBank/DDBJ databases">
        <authorList>
            <person name="Yamashiro T."/>
            <person name="Shiraishi A."/>
            <person name="Satake H."/>
            <person name="Nakayama K."/>
        </authorList>
    </citation>
    <scope>NUCLEOTIDE SEQUENCE</scope>
</reference>